<evidence type="ECO:0000256" key="8">
    <source>
        <dbReference type="HAMAP-Rule" id="MF_00193"/>
    </source>
</evidence>
<feature type="binding site" description="in other chain" evidence="8">
    <location>
        <position position="117"/>
    </location>
    <ligand>
        <name>deamido-NAD(+)</name>
        <dbReference type="ChEBI" id="CHEBI:58437"/>
        <note>ligand shared between two neighboring subunits</note>
    </ligand>
</feature>
<comment type="caution">
    <text evidence="8">Lacks conserved residue(s) required for the propagation of feature annotation.</text>
</comment>
<evidence type="ECO:0000256" key="3">
    <source>
        <dbReference type="ARBA" id="ARBA00022723"/>
    </source>
</evidence>
<dbReference type="CDD" id="cd00553">
    <property type="entry name" value="NAD_synthase"/>
    <property type="match status" value="1"/>
</dbReference>
<organism evidence="12">
    <name type="scientific">Dictyoglomus turgidum</name>
    <dbReference type="NCBI Taxonomy" id="513050"/>
    <lineage>
        <taxon>Bacteria</taxon>
        <taxon>Pseudomonadati</taxon>
        <taxon>Dictyoglomota</taxon>
        <taxon>Dictyoglomia</taxon>
        <taxon>Dictyoglomales</taxon>
        <taxon>Dictyoglomaceae</taxon>
        <taxon>Dictyoglomus</taxon>
    </lineage>
</organism>
<dbReference type="NCBIfam" id="NF010587">
    <property type="entry name" value="PRK13980.1"/>
    <property type="match status" value="1"/>
</dbReference>
<dbReference type="InterPro" id="IPR003694">
    <property type="entry name" value="NAD_synthase"/>
</dbReference>
<keyword evidence="7 8" id="KW-0520">NAD</keyword>
<gene>
    <name evidence="8" type="primary">nadE</name>
    <name evidence="12" type="ORF">ENV35_02335</name>
</gene>
<dbReference type="Gene3D" id="3.40.50.620">
    <property type="entry name" value="HUPs"/>
    <property type="match status" value="1"/>
</dbReference>
<dbReference type="FunFam" id="3.40.50.620:FF:000106">
    <property type="entry name" value="Glutamine-dependent NAD(+) synthetase"/>
    <property type="match status" value="1"/>
</dbReference>
<dbReference type="EMBL" id="DTGA01000054">
    <property type="protein sequence ID" value="HGB30701.1"/>
    <property type="molecule type" value="Genomic_DNA"/>
</dbReference>
<dbReference type="GO" id="GO:0008795">
    <property type="term" value="F:NAD+ synthase activity"/>
    <property type="evidence" value="ECO:0007669"/>
    <property type="project" value="UniProtKB-UniRule"/>
</dbReference>
<comment type="catalytic activity">
    <reaction evidence="8 10">
        <text>deamido-NAD(+) + NH4(+) + ATP = AMP + diphosphate + NAD(+) + H(+)</text>
        <dbReference type="Rhea" id="RHEA:21188"/>
        <dbReference type="ChEBI" id="CHEBI:15378"/>
        <dbReference type="ChEBI" id="CHEBI:28938"/>
        <dbReference type="ChEBI" id="CHEBI:30616"/>
        <dbReference type="ChEBI" id="CHEBI:33019"/>
        <dbReference type="ChEBI" id="CHEBI:57540"/>
        <dbReference type="ChEBI" id="CHEBI:58437"/>
        <dbReference type="ChEBI" id="CHEBI:456215"/>
        <dbReference type="EC" id="6.3.1.5"/>
    </reaction>
</comment>
<feature type="domain" description="NAD/GMP synthase" evidence="11">
    <location>
        <begin position="15"/>
        <end position="248"/>
    </location>
</feature>
<comment type="pathway">
    <text evidence="8">Cofactor biosynthesis; NAD(+) biosynthesis; NAD(+) from deamido-NAD(+) (ammonia route): step 1/1.</text>
</comment>
<evidence type="ECO:0000256" key="10">
    <source>
        <dbReference type="RuleBase" id="RU003812"/>
    </source>
</evidence>
<comment type="similarity">
    <text evidence="1 8 9">Belongs to the NAD synthetase family.</text>
</comment>
<feature type="binding site" evidence="8">
    <location>
        <position position="188"/>
    </location>
    <ligand>
        <name>ATP</name>
        <dbReference type="ChEBI" id="CHEBI:30616"/>
    </ligand>
</feature>
<keyword evidence="3 8" id="KW-0479">Metal-binding</keyword>
<reference evidence="12" key="1">
    <citation type="journal article" date="2020" name="mSystems">
        <title>Genome- and Community-Level Interaction Insights into Carbon Utilization and Element Cycling Functions of Hydrothermarchaeota in Hydrothermal Sediment.</title>
        <authorList>
            <person name="Zhou Z."/>
            <person name="Liu Y."/>
            <person name="Xu W."/>
            <person name="Pan J."/>
            <person name="Luo Z.H."/>
            <person name="Li M."/>
        </authorList>
    </citation>
    <scope>NUCLEOTIDE SEQUENCE [LARGE SCALE GENOMIC DNA]</scope>
    <source>
        <strain evidence="12">SpSt-751</strain>
    </source>
</reference>
<dbReference type="Pfam" id="PF02540">
    <property type="entry name" value="NAD_synthase"/>
    <property type="match status" value="1"/>
</dbReference>
<comment type="subunit">
    <text evidence="8">Homodimer.</text>
</comment>
<feature type="binding site" evidence="8">
    <location>
        <position position="43"/>
    </location>
    <ligand>
        <name>Mg(2+)</name>
        <dbReference type="ChEBI" id="CHEBI:18420"/>
    </ligand>
</feature>
<dbReference type="GO" id="GO:0004359">
    <property type="term" value="F:glutaminase activity"/>
    <property type="evidence" value="ECO:0007669"/>
    <property type="project" value="InterPro"/>
</dbReference>
<dbReference type="GO" id="GO:0005524">
    <property type="term" value="F:ATP binding"/>
    <property type="evidence" value="ECO:0007669"/>
    <property type="project" value="UniProtKB-UniRule"/>
</dbReference>
<dbReference type="EC" id="6.3.1.5" evidence="8 10"/>
<comment type="caution">
    <text evidence="12">The sequence shown here is derived from an EMBL/GenBank/DDBJ whole genome shotgun (WGS) entry which is preliminary data.</text>
</comment>
<evidence type="ECO:0000256" key="6">
    <source>
        <dbReference type="ARBA" id="ARBA00022842"/>
    </source>
</evidence>
<dbReference type="AlphaFoldDB" id="A0A7C3SN14"/>
<keyword evidence="2 8" id="KW-0436">Ligase</keyword>
<dbReference type="UniPathway" id="UPA00253">
    <property type="reaction ID" value="UER00333"/>
</dbReference>
<evidence type="ECO:0000256" key="1">
    <source>
        <dbReference type="ARBA" id="ARBA00005859"/>
    </source>
</evidence>
<dbReference type="InterPro" id="IPR022310">
    <property type="entry name" value="NAD/GMP_synthase"/>
</dbReference>
<feature type="binding site" evidence="8">
    <location>
        <position position="166"/>
    </location>
    <ligand>
        <name>ATP</name>
        <dbReference type="ChEBI" id="CHEBI:30616"/>
    </ligand>
</feature>
<dbReference type="GO" id="GO:0003952">
    <property type="term" value="F:NAD+ synthase (glutamine-hydrolyzing) activity"/>
    <property type="evidence" value="ECO:0007669"/>
    <property type="project" value="InterPro"/>
</dbReference>
<dbReference type="GO" id="GO:0009435">
    <property type="term" value="P:NAD+ biosynthetic process"/>
    <property type="evidence" value="ECO:0007669"/>
    <property type="project" value="UniProtKB-UniRule"/>
</dbReference>
<comment type="function">
    <text evidence="8">Catalyzes the ATP-dependent amidation of deamido-NAD to form NAD. Uses ammonia as a nitrogen source.</text>
</comment>
<dbReference type="PANTHER" id="PTHR23090:SF9">
    <property type="entry name" value="GLUTAMINE-DEPENDENT NAD(+) SYNTHETASE"/>
    <property type="match status" value="1"/>
</dbReference>
<dbReference type="GO" id="GO:0005737">
    <property type="term" value="C:cytoplasm"/>
    <property type="evidence" value="ECO:0007669"/>
    <property type="project" value="InterPro"/>
</dbReference>
<dbReference type="NCBIfam" id="TIGR00552">
    <property type="entry name" value="nadE"/>
    <property type="match status" value="1"/>
</dbReference>
<keyword evidence="5 8" id="KW-0067">ATP-binding</keyword>
<sequence>MNAYEVLALDNQKVVGTIVDFIRKKTKDAGSSKAVVSMSGGIDSSLVTFLTVEALGKENVFGFALPYKLSDPNSIEDAKKVADQLGIDFKVIPITSMVDAYVDNTFDKIRIGNVLARTRMIITFDQSKIHNALVMGTCNKTEVLLGYFTAFGDGAASLDPIASLYKTQVRAISKQLGVPESVITKAPSADLWVGQTDEDELGVSYDDTDLILYYLFDKKLSMFDIEKLGFSRETIEKVYYQVTRTAFKGLIPIVAQIEQP</sequence>
<keyword evidence="6 8" id="KW-0460">Magnesium</keyword>
<dbReference type="GO" id="GO:0046872">
    <property type="term" value="F:metal ion binding"/>
    <property type="evidence" value="ECO:0007669"/>
    <property type="project" value="UniProtKB-KW"/>
</dbReference>
<feature type="binding site" evidence="8">
    <location>
        <position position="137"/>
    </location>
    <ligand>
        <name>ATP</name>
        <dbReference type="ChEBI" id="CHEBI:30616"/>
    </ligand>
</feature>
<protein>
    <recommendedName>
        <fullName evidence="8 10">NH(3)-dependent NAD(+) synthetase</fullName>
        <ecNumber evidence="8 10">6.3.1.5</ecNumber>
    </recommendedName>
</protein>
<feature type="binding site" evidence="8">
    <location>
        <position position="142"/>
    </location>
    <ligand>
        <name>Mg(2+)</name>
        <dbReference type="ChEBI" id="CHEBI:18420"/>
    </ligand>
</feature>
<accession>A0A7C3SN14</accession>
<dbReference type="HAMAP" id="MF_00193">
    <property type="entry name" value="NadE_ammonia_dep"/>
    <property type="match status" value="1"/>
</dbReference>
<dbReference type="PANTHER" id="PTHR23090">
    <property type="entry name" value="NH 3 /GLUTAMINE-DEPENDENT NAD + SYNTHETASE"/>
    <property type="match status" value="1"/>
</dbReference>
<proteinExistence type="inferred from homology"/>
<evidence type="ECO:0000256" key="9">
    <source>
        <dbReference type="RuleBase" id="RU003811"/>
    </source>
</evidence>
<dbReference type="InterPro" id="IPR014729">
    <property type="entry name" value="Rossmann-like_a/b/a_fold"/>
</dbReference>
<evidence type="ECO:0000256" key="7">
    <source>
        <dbReference type="ARBA" id="ARBA00023027"/>
    </source>
</evidence>
<dbReference type="SUPFAM" id="SSF52402">
    <property type="entry name" value="Adenine nucleotide alpha hydrolases-like"/>
    <property type="match status" value="1"/>
</dbReference>
<dbReference type="InterPro" id="IPR022926">
    <property type="entry name" value="NH(3)-dep_NAD(+)_synth"/>
</dbReference>
<evidence type="ECO:0000313" key="12">
    <source>
        <dbReference type="EMBL" id="HGB30701.1"/>
    </source>
</evidence>
<evidence type="ECO:0000259" key="11">
    <source>
        <dbReference type="Pfam" id="PF02540"/>
    </source>
</evidence>
<name>A0A7C3SN14_9BACT</name>
<evidence type="ECO:0000256" key="5">
    <source>
        <dbReference type="ARBA" id="ARBA00022840"/>
    </source>
</evidence>
<evidence type="ECO:0000256" key="2">
    <source>
        <dbReference type="ARBA" id="ARBA00022598"/>
    </source>
</evidence>
<evidence type="ECO:0000256" key="4">
    <source>
        <dbReference type="ARBA" id="ARBA00022741"/>
    </source>
</evidence>
<keyword evidence="4 8" id="KW-0547">Nucleotide-binding</keyword>